<sequence>MVRTIHDAAQAGHTDEVIRFITQQGNRLNERDTLGRTPLLAAVHGNKIDTARMLVDAGADINLRDARLDNLLLYASAEGMYDMVELAITAGADTRLTNRFGGTALIPAADRGHVDIVELLLTRSDVDVNHINNLGWTALLEAVILGDGGPRHQQIVALLLQYGADPKIADRDGITPLAHASRHRHAEMERLLTQV</sequence>
<feature type="repeat" description="ANK" evidence="3">
    <location>
        <begin position="1"/>
        <end position="33"/>
    </location>
</feature>
<dbReference type="PANTHER" id="PTHR24171:SF9">
    <property type="entry name" value="ANKYRIN REPEAT DOMAIN-CONTAINING PROTEIN 39"/>
    <property type="match status" value="1"/>
</dbReference>
<dbReference type="Gene3D" id="1.25.40.20">
    <property type="entry name" value="Ankyrin repeat-containing domain"/>
    <property type="match status" value="1"/>
</dbReference>
<evidence type="ECO:0000256" key="3">
    <source>
        <dbReference type="PROSITE-ProRule" id="PRU00023"/>
    </source>
</evidence>
<dbReference type="Proteomes" id="UP001364764">
    <property type="component" value="Chromosome"/>
</dbReference>
<evidence type="ECO:0000256" key="1">
    <source>
        <dbReference type="ARBA" id="ARBA00022737"/>
    </source>
</evidence>
<proteinExistence type="predicted"/>
<feature type="repeat" description="ANK" evidence="3">
    <location>
        <begin position="34"/>
        <end position="66"/>
    </location>
</feature>
<dbReference type="PROSITE" id="PS50088">
    <property type="entry name" value="ANK_REPEAT"/>
    <property type="match status" value="3"/>
</dbReference>
<protein>
    <submittedName>
        <fullName evidence="4">Ankyrin repeat domain-containing protein</fullName>
    </submittedName>
</protein>
<accession>A0ABD8ANP3</accession>
<gene>
    <name evidence="4" type="ORF">V6668_22335</name>
</gene>
<evidence type="ECO:0000313" key="5">
    <source>
        <dbReference type="Proteomes" id="UP001364764"/>
    </source>
</evidence>
<name>A0ABD8ANP3_PAEAM</name>
<dbReference type="GeneID" id="93478266"/>
<feature type="repeat" description="ANK" evidence="3">
    <location>
        <begin position="134"/>
        <end position="171"/>
    </location>
</feature>
<keyword evidence="2 3" id="KW-0040">ANK repeat</keyword>
<dbReference type="InterPro" id="IPR002110">
    <property type="entry name" value="Ankyrin_rpt"/>
</dbReference>
<organism evidence="4 5">
    <name type="scientific">Paenibacillus amylolyticus</name>
    <dbReference type="NCBI Taxonomy" id="1451"/>
    <lineage>
        <taxon>Bacteria</taxon>
        <taxon>Bacillati</taxon>
        <taxon>Bacillota</taxon>
        <taxon>Bacilli</taxon>
        <taxon>Bacillales</taxon>
        <taxon>Paenibacillaceae</taxon>
        <taxon>Paenibacillus</taxon>
    </lineage>
</organism>
<dbReference type="InterPro" id="IPR036770">
    <property type="entry name" value="Ankyrin_rpt-contain_sf"/>
</dbReference>
<dbReference type="EMBL" id="CP145892">
    <property type="protein sequence ID" value="WWP19207.1"/>
    <property type="molecule type" value="Genomic_DNA"/>
</dbReference>
<dbReference type="PANTHER" id="PTHR24171">
    <property type="entry name" value="ANKYRIN REPEAT DOMAIN-CONTAINING PROTEIN 39-RELATED"/>
    <property type="match status" value="1"/>
</dbReference>
<evidence type="ECO:0000256" key="2">
    <source>
        <dbReference type="ARBA" id="ARBA00023043"/>
    </source>
</evidence>
<dbReference type="PRINTS" id="PR01415">
    <property type="entry name" value="ANKYRIN"/>
</dbReference>
<dbReference type="SMART" id="SM00248">
    <property type="entry name" value="ANK"/>
    <property type="match status" value="4"/>
</dbReference>
<evidence type="ECO:0000313" key="4">
    <source>
        <dbReference type="EMBL" id="WWP19207.1"/>
    </source>
</evidence>
<reference evidence="4 5" key="1">
    <citation type="submission" date="2024-02" db="EMBL/GenBank/DDBJ databases">
        <title>Complete sequences of two Paenibacillus sp. strains and one Lysinibacillus strain isolated from the environment on STAA medium highlight biotechnological potential.</title>
        <authorList>
            <person name="Attere S.A."/>
            <person name="Piche L.C."/>
            <person name="Intertaglia L."/>
            <person name="Lami R."/>
            <person name="Charette S.J."/>
            <person name="Vincent A.T."/>
        </authorList>
    </citation>
    <scope>NUCLEOTIDE SEQUENCE [LARGE SCALE GENOMIC DNA]</scope>
    <source>
        <strain evidence="4 5">Y5S-7</strain>
    </source>
</reference>
<dbReference type="PROSITE" id="PS50297">
    <property type="entry name" value="ANK_REP_REGION"/>
    <property type="match status" value="1"/>
</dbReference>
<keyword evidence="1" id="KW-0677">Repeat</keyword>
<dbReference type="AlphaFoldDB" id="A0ABD8ANP3"/>
<dbReference type="RefSeq" id="WP_338706755.1">
    <property type="nucleotide sequence ID" value="NZ_CP145892.1"/>
</dbReference>
<dbReference type="SUPFAM" id="SSF48403">
    <property type="entry name" value="Ankyrin repeat"/>
    <property type="match status" value="1"/>
</dbReference>
<dbReference type="Pfam" id="PF12796">
    <property type="entry name" value="Ank_2"/>
    <property type="match status" value="2"/>
</dbReference>